<dbReference type="InterPro" id="IPR034626">
    <property type="entry name" value="OEP24"/>
</dbReference>
<evidence type="ECO:0000256" key="10">
    <source>
        <dbReference type="ARBA" id="ARBA00023065"/>
    </source>
</evidence>
<dbReference type="Proteomes" id="UP001190700">
    <property type="component" value="Unassembled WGS sequence"/>
</dbReference>
<dbReference type="GO" id="GO:0022843">
    <property type="term" value="F:voltage-gated monoatomic cation channel activity"/>
    <property type="evidence" value="ECO:0007669"/>
    <property type="project" value="InterPro"/>
</dbReference>
<evidence type="ECO:0000256" key="5">
    <source>
        <dbReference type="ARBA" id="ARBA00022448"/>
    </source>
</evidence>
<comment type="subunit">
    <text evidence="4">Homooligomers form large rather nonselective pores in plastidial outer membranes.</text>
</comment>
<keyword evidence="11" id="KW-0626">Porin</keyword>
<keyword evidence="9" id="KW-0812">Transmembrane</keyword>
<name>A0AAE0BYL3_9CHLO</name>
<evidence type="ECO:0000256" key="2">
    <source>
        <dbReference type="ARBA" id="ARBA00004396"/>
    </source>
</evidence>
<dbReference type="AlphaFoldDB" id="A0AAE0BYL3"/>
<evidence type="ECO:0000256" key="9">
    <source>
        <dbReference type="ARBA" id="ARBA00022692"/>
    </source>
</evidence>
<dbReference type="GO" id="GO:0034765">
    <property type="term" value="P:regulation of monoatomic ion transmembrane transport"/>
    <property type="evidence" value="ECO:0007669"/>
    <property type="project" value="InterPro"/>
</dbReference>
<evidence type="ECO:0000256" key="8">
    <source>
        <dbReference type="ARBA" id="ARBA00022640"/>
    </source>
</evidence>
<keyword evidence="14" id="KW-1185">Reference proteome</keyword>
<protein>
    <submittedName>
        <fullName evidence="13">Uncharacterized protein</fullName>
    </submittedName>
</protein>
<evidence type="ECO:0000256" key="7">
    <source>
        <dbReference type="ARBA" id="ARBA00022528"/>
    </source>
</evidence>
<evidence type="ECO:0000256" key="11">
    <source>
        <dbReference type="ARBA" id="ARBA00023114"/>
    </source>
</evidence>
<sequence>MIKKQSGIDGSFTGKLSLSSRTDCKSVSNTAHKSAGTFKFKLGNGMVLKVAGTDKTLTEAGAPGGVIGLEQRGKFSASYSLDAKKISGNIETKTTLFDKDVVLKLGYDQKSSAATVDTTWSLNNVADKANIKHNLTKGTTDAKLTFKKNDMTLEPSFSYPANSWGVTASKKLKKADMKLSYNSQKVAQIEWIKSPFNVTIKGTVPSDGFKADLACSCEKTWDL</sequence>
<keyword evidence="12" id="KW-0472">Membrane</keyword>
<dbReference type="GO" id="GO:0009707">
    <property type="term" value="C:chloroplast outer membrane"/>
    <property type="evidence" value="ECO:0007669"/>
    <property type="project" value="UniProtKB-SubCell"/>
</dbReference>
<evidence type="ECO:0000313" key="14">
    <source>
        <dbReference type="Proteomes" id="UP001190700"/>
    </source>
</evidence>
<dbReference type="PANTHER" id="PTHR35284:SF1">
    <property type="entry name" value="OUTER ENVELOPE PORE PROTEIN 24A, CHLOROPLASTIC-RELATED"/>
    <property type="match status" value="1"/>
</dbReference>
<comment type="caution">
    <text evidence="13">The sequence shown here is derived from an EMBL/GenBank/DDBJ whole genome shotgun (WGS) entry which is preliminary data.</text>
</comment>
<keyword evidence="10" id="KW-0406">Ion transport</keyword>
<evidence type="ECO:0000256" key="6">
    <source>
        <dbReference type="ARBA" id="ARBA00022452"/>
    </source>
</evidence>
<keyword evidence="8" id="KW-0934">Plastid</keyword>
<accession>A0AAE0BYL3</accession>
<keyword evidence="5" id="KW-0813">Transport</keyword>
<reference evidence="13 14" key="1">
    <citation type="journal article" date="2015" name="Genome Biol. Evol.">
        <title>Comparative Genomics of a Bacterivorous Green Alga Reveals Evolutionary Causalities and Consequences of Phago-Mixotrophic Mode of Nutrition.</title>
        <authorList>
            <person name="Burns J.A."/>
            <person name="Paasch A."/>
            <person name="Narechania A."/>
            <person name="Kim E."/>
        </authorList>
    </citation>
    <scope>NUCLEOTIDE SEQUENCE [LARGE SCALE GENOMIC DNA]</scope>
    <source>
        <strain evidence="13 14">PLY_AMNH</strain>
    </source>
</reference>
<dbReference type="GO" id="GO:0015288">
    <property type="term" value="F:porin activity"/>
    <property type="evidence" value="ECO:0007669"/>
    <property type="project" value="UniProtKB-KW"/>
</dbReference>
<evidence type="ECO:0000256" key="12">
    <source>
        <dbReference type="ARBA" id="ARBA00023136"/>
    </source>
</evidence>
<comment type="function">
    <text evidence="1">High-conductance voltage-dependent solute channel with a slight selectivity for cations transporting triosephosphates, dicarboxylic acids, ATP, inorganic phosphate (Pi), sugars, and positively or negatively charged amino acids.</text>
</comment>
<comment type="subcellular location">
    <subcellularLocation>
        <location evidence="2">Plastid</location>
        <location evidence="2">Chloroplast outer membrane</location>
        <topology evidence="2">Multi-pass membrane protein</topology>
    </subcellularLocation>
    <subcellularLocation>
        <location evidence="3">Plastid</location>
        <location evidence="3">Etioplast membrane</location>
        <topology evidence="3">Multi-pass membrane protein</topology>
    </subcellularLocation>
</comment>
<evidence type="ECO:0000256" key="4">
    <source>
        <dbReference type="ARBA" id="ARBA00011593"/>
    </source>
</evidence>
<dbReference type="GO" id="GO:0046930">
    <property type="term" value="C:pore complex"/>
    <property type="evidence" value="ECO:0007669"/>
    <property type="project" value="UniProtKB-KW"/>
</dbReference>
<evidence type="ECO:0000256" key="3">
    <source>
        <dbReference type="ARBA" id="ARBA00004441"/>
    </source>
</evidence>
<dbReference type="GO" id="GO:0034426">
    <property type="term" value="C:etioplast membrane"/>
    <property type="evidence" value="ECO:0007669"/>
    <property type="project" value="UniProtKB-SubCell"/>
</dbReference>
<evidence type="ECO:0000256" key="1">
    <source>
        <dbReference type="ARBA" id="ARBA00002327"/>
    </source>
</evidence>
<dbReference type="EMBL" id="LGRX02030954">
    <property type="protein sequence ID" value="KAK3245158.1"/>
    <property type="molecule type" value="Genomic_DNA"/>
</dbReference>
<dbReference type="PANTHER" id="PTHR35284">
    <property type="entry name" value="OUTER ENVELOPE PORE PROTEIN 24A, CHLOROPLASTIC-RELATED"/>
    <property type="match status" value="1"/>
</dbReference>
<keyword evidence="6" id="KW-1134">Transmembrane beta strand</keyword>
<gene>
    <name evidence="13" type="ORF">CYMTET_45257</name>
</gene>
<proteinExistence type="predicted"/>
<evidence type="ECO:0000313" key="13">
    <source>
        <dbReference type="EMBL" id="KAK3245158.1"/>
    </source>
</evidence>
<organism evidence="13 14">
    <name type="scientific">Cymbomonas tetramitiformis</name>
    <dbReference type="NCBI Taxonomy" id="36881"/>
    <lineage>
        <taxon>Eukaryota</taxon>
        <taxon>Viridiplantae</taxon>
        <taxon>Chlorophyta</taxon>
        <taxon>Pyramimonadophyceae</taxon>
        <taxon>Pyramimonadales</taxon>
        <taxon>Pyramimonadaceae</taxon>
        <taxon>Cymbomonas</taxon>
    </lineage>
</organism>
<keyword evidence="7" id="KW-0150">Chloroplast</keyword>